<dbReference type="AlphaFoldDB" id="A0A4Y2PVJ0"/>
<feature type="non-terminal residue" evidence="1">
    <location>
        <position position="35"/>
    </location>
</feature>
<keyword evidence="2" id="KW-1185">Reference proteome</keyword>
<proteinExistence type="predicted"/>
<organism evidence="1 2">
    <name type="scientific">Araneus ventricosus</name>
    <name type="common">Orbweaver spider</name>
    <name type="synonym">Epeira ventricosa</name>
    <dbReference type="NCBI Taxonomy" id="182803"/>
    <lineage>
        <taxon>Eukaryota</taxon>
        <taxon>Metazoa</taxon>
        <taxon>Ecdysozoa</taxon>
        <taxon>Arthropoda</taxon>
        <taxon>Chelicerata</taxon>
        <taxon>Arachnida</taxon>
        <taxon>Araneae</taxon>
        <taxon>Araneomorphae</taxon>
        <taxon>Entelegynae</taxon>
        <taxon>Araneoidea</taxon>
        <taxon>Araneidae</taxon>
        <taxon>Araneus</taxon>
    </lineage>
</organism>
<protein>
    <submittedName>
        <fullName evidence="1">Uncharacterized protein</fullName>
    </submittedName>
</protein>
<name>A0A4Y2PVJ0_ARAVE</name>
<evidence type="ECO:0000313" key="2">
    <source>
        <dbReference type="Proteomes" id="UP000499080"/>
    </source>
</evidence>
<reference evidence="1 2" key="1">
    <citation type="journal article" date="2019" name="Sci. Rep.">
        <title>Orb-weaving spider Araneus ventricosus genome elucidates the spidroin gene catalogue.</title>
        <authorList>
            <person name="Kono N."/>
            <person name="Nakamura H."/>
            <person name="Ohtoshi R."/>
            <person name="Moran D.A.P."/>
            <person name="Shinohara A."/>
            <person name="Yoshida Y."/>
            <person name="Fujiwara M."/>
            <person name="Mori M."/>
            <person name="Tomita M."/>
            <person name="Arakawa K."/>
        </authorList>
    </citation>
    <scope>NUCLEOTIDE SEQUENCE [LARGE SCALE GENOMIC DNA]</scope>
</reference>
<dbReference type="Proteomes" id="UP000499080">
    <property type="component" value="Unassembled WGS sequence"/>
</dbReference>
<comment type="caution">
    <text evidence="1">The sequence shown here is derived from an EMBL/GenBank/DDBJ whole genome shotgun (WGS) entry which is preliminary data.</text>
</comment>
<dbReference type="EMBL" id="BGPR01217103">
    <property type="protein sequence ID" value="GBN54590.1"/>
    <property type="molecule type" value="Genomic_DNA"/>
</dbReference>
<evidence type="ECO:0000313" key="1">
    <source>
        <dbReference type="EMBL" id="GBN54590.1"/>
    </source>
</evidence>
<sequence>MDAKFTVPLALVFCGDWIRSITLRYGFALERSGHH</sequence>
<accession>A0A4Y2PVJ0</accession>
<gene>
    <name evidence="1" type="ORF">AVEN_18461_1</name>
</gene>